<dbReference type="PROSITE" id="PS50294">
    <property type="entry name" value="WD_REPEATS_REGION"/>
    <property type="match status" value="1"/>
</dbReference>
<dbReference type="PATRIC" id="fig|1352936.5.peg.1339"/>
<dbReference type="EMBL" id="AWQX01000054">
    <property type="protein sequence ID" value="EST35418.1"/>
    <property type="molecule type" value="Genomic_DNA"/>
</dbReference>
<dbReference type="PANTHER" id="PTHR19879:SF9">
    <property type="entry name" value="TRANSCRIPTION INITIATION FACTOR TFIID SUBUNIT 5"/>
    <property type="match status" value="1"/>
</dbReference>
<dbReference type="Gene3D" id="2.130.10.10">
    <property type="entry name" value="YVTN repeat-like/Quinoprotein amine dehydrogenase"/>
    <property type="match status" value="2"/>
</dbReference>
<dbReference type="InterPro" id="IPR001680">
    <property type="entry name" value="WD40_rpt"/>
</dbReference>
<evidence type="ECO:0000313" key="2">
    <source>
        <dbReference type="EMBL" id="EST35418.1"/>
    </source>
</evidence>
<accession>V6KTS3</accession>
<evidence type="ECO:0000313" key="3">
    <source>
        <dbReference type="Proteomes" id="UP000017984"/>
    </source>
</evidence>
<keyword evidence="3" id="KW-1185">Reference proteome</keyword>
<dbReference type="PROSITE" id="PS50082">
    <property type="entry name" value="WD_REPEATS_2"/>
    <property type="match status" value="1"/>
</dbReference>
<sequence>MMDVKYSKEIRHFSFSCDAQFYAVVLGLGSKVKVVRVSDGEEVCTLEARGFVNDVQFSTRSNVLAVADDGILLWSPAWGEKRLVEADGMLSVRKLFFSSDGSVLAAVGPGRVVQLWSTFNWKLIRKMSGFNKRASQVALSGDGRLIATYGGLRGDVLISESRSGASVCRISGAAGGRLFDEVLYMQFSPDGRILITIGTQGGLMRVWDAKTGERLRSCGEVPKGYCASVPLPSFSQYSGMFASLEGDRVVRLWDPARGKMLQELKAAGRVESVKFSPDGRLLATAGDDNTVRMWTCAV</sequence>
<dbReference type="STRING" id="1352936.M878_06245"/>
<dbReference type="InterPro" id="IPR015943">
    <property type="entry name" value="WD40/YVTN_repeat-like_dom_sf"/>
</dbReference>
<dbReference type="SMART" id="SM00320">
    <property type="entry name" value="WD40"/>
    <property type="match status" value="6"/>
</dbReference>
<dbReference type="Proteomes" id="UP000017984">
    <property type="component" value="Chromosome"/>
</dbReference>
<keyword evidence="1" id="KW-0853">WD repeat</keyword>
<comment type="caution">
    <text evidence="2">The sequence shown here is derived from an EMBL/GenBank/DDBJ whole genome shotgun (WGS) entry which is preliminary data.</text>
</comment>
<gene>
    <name evidence="2" type="ORF">M878_06245</name>
</gene>
<evidence type="ECO:0000256" key="1">
    <source>
        <dbReference type="PROSITE-ProRule" id="PRU00221"/>
    </source>
</evidence>
<proteinExistence type="predicted"/>
<protein>
    <submittedName>
        <fullName evidence="2">Uncharacterized protein</fullName>
    </submittedName>
</protein>
<dbReference type="AlphaFoldDB" id="V6KTS3"/>
<feature type="repeat" description="WD" evidence="1">
    <location>
        <begin position="270"/>
        <end position="298"/>
    </location>
</feature>
<organism evidence="2 3">
    <name type="scientific">Streptomyces roseochromogenus subsp. oscitans DS 12.976</name>
    <dbReference type="NCBI Taxonomy" id="1352936"/>
    <lineage>
        <taxon>Bacteria</taxon>
        <taxon>Bacillati</taxon>
        <taxon>Actinomycetota</taxon>
        <taxon>Actinomycetes</taxon>
        <taxon>Kitasatosporales</taxon>
        <taxon>Streptomycetaceae</taxon>
        <taxon>Streptomyces</taxon>
    </lineage>
</organism>
<dbReference type="HOGENOM" id="CLU_1025105_0_0_11"/>
<dbReference type="SUPFAM" id="SSF50998">
    <property type="entry name" value="Quinoprotein alcohol dehydrogenase-like"/>
    <property type="match status" value="1"/>
</dbReference>
<reference evidence="2 3" key="1">
    <citation type="journal article" date="2014" name="Genome Announc.">
        <title>Draft Genome Sequence of Streptomyces roseochromogenes subsp. oscitans DS 12.976, Producer of the Aminocoumarin Antibiotic Clorobiocin.</title>
        <authorList>
            <person name="Ruckert C."/>
            <person name="Kalinowski J."/>
            <person name="Heide L."/>
            <person name="Apel A.K."/>
        </authorList>
    </citation>
    <scope>NUCLEOTIDE SEQUENCE [LARGE SCALE GENOMIC DNA]</scope>
    <source>
        <strain evidence="2 3">DS 12.976</strain>
    </source>
</reference>
<dbReference type="PANTHER" id="PTHR19879">
    <property type="entry name" value="TRANSCRIPTION INITIATION FACTOR TFIID"/>
    <property type="match status" value="1"/>
</dbReference>
<dbReference type="InterPro" id="IPR011047">
    <property type="entry name" value="Quinoprotein_ADH-like_sf"/>
</dbReference>
<name>V6KTS3_STRRC</name>
<dbReference type="Pfam" id="PF00400">
    <property type="entry name" value="WD40"/>
    <property type="match status" value="1"/>
</dbReference>